<organism evidence="12 13">
    <name type="scientific">Pseudomonas putida S12</name>
    <dbReference type="NCBI Taxonomy" id="1215087"/>
    <lineage>
        <taxon>Bacteria</taxon>
        <taxon>Pseudomonadati</taxon>
        <taxon>Pseudomonadota</taxon>
        <taxon>Gammaproteobacteria</taxon>
        <taxon>Pseudomonadales</taxon>
        <taxon>Pseudomonadaceae</taxon>
        <taxon>Pseudomonas</taxon>
    </lineage>
</organism>
<keyword evidence="9" id="KW-1133">Transmembrane helix</keyword>
<reference evidence="12 13" key="1">
    <citation type="submission" date="2014-11" db="EMBL/GenBank/DDBJ databases">
        <title>Complete genome sequence of Pseudomonas putida S12 including megaplasmid pTTS12.</title>
        <authorList>
            <person name="Kuepper J."/>
            <person name="Ruijssenaars H.J."/>
            <person name="Blank L.M."/>
            <person name="de Winde J.H."/>
            <person name="Wierckx N."/>
        </authorList>
    </citation>
    <scope>NUCLEOTIDE SEQUENCE [LARGE SCALE GENOMIC DNA]</scope>
    <source>
        <strain evidence="12 13">S12</strain>
        <plasmid evidence="12 13">pTTS12</plasmid>
    </source>
</reference>
<dbReference type="Proteomes" id="UP000017753">
    <property type="component" value="Chromosome"/>
</dbReference>
<name>A0AA34S1M9_PSEPU</name>
<dbReference type="PROSITE" id="PS50109">
    <property type="entry name" value="HIS_KIN"/>
    <property type="match status" value="1"/>
</dbReference>
<proteinExistence type="predicted"/>
<keyword evidence="9" id="KW-0812">Transmembrane</keyword>
<feature type="domain" description="Histidine kinase" evidence="10">
    <location>
        <begin position="273"/>
        <end position="480"/>
    </location>
</feature>
<dbReference type="CDD" id="cd00082">
    <property type="entry name" value="HisKA"/>
    <property type="match status" value="1"/>
</dbReference>
<evidence type="ECO:0000313" key="13">
    <source>
        <dbReference type="Proteomes" id="UP000017753"/>
    </source>
</evidence>
<evidence type="ECO:0000256" key="2">
    <source>
        <dbReference type="ARBA" id="ARBA00012438"/>
    </source>
</evidence>
<evidence type="ECO:0000256" key="9">
    <source>
        <dbReference type="SAM" id="Phobius"/>
    </source>
</evidence>
<dbReference type="SUPFAM" id="SSF55874">
    <property type="entry name" value="ATPase domain of HSP90 chaperone/DNA topoisomerase II/histidine kinase"/>
    <property type="match status" value="1"/>
</dbReference>
<feature type="transmembrane region" description="Helical" evidence="9">
    <location>
        <begin position="21"/>
        <end position="44"/>
    </location>
</feature>
<dbReference type="Gene3D" id="1.10.287.130">
    <property type="match status" value="1"/>
</dbReference>
<dbReference type="AlphaFoldDB" id="A0AA34S1M9"/>
<evidence type="ECO:0000256" key="5">
    <source>
        <dbReference type="ARBA" id="ARBA00022741"/>
    </source>
</evidence>
<evidence type="ECO:0000256" key="7">
    <source>
        <dbReference type="ARBA" id="ARBA00022840"/>
    </source>
</evidence>
<dbReference type="PANTHER" id="PTHR43065">
    <property type="entry name" value="SENSOR HISTIDINE KINASE"/>
    <property type="match status" value="1"/>
</dbReference>
<evidence type="ECO:0000313" key="11">
    <source>
        <dbReference type="EMBL" id="AJA13581.1"/>
    </source>
</evidence>
<dbReference type="Pfam" id="PF02518">
    <property type="entry name" value="HATPase_c"/>
    <property type="match status" value="1"/>
</dbReference>
<geneLocation type="plasmid" evidence="12 13">
    <name>pTTS12</name>
</geneLocation>
<keyword evidence="6 12" id="KW-0418">Kinase</keyword>
<keyword evidence="5" id="KW-0547">Nucleotide-binding</keyword>
<evidence type="ECO:0000256" key="3">
    <source>
        <dbReference type="ARBA" id="ARBA00022553"/>
    </source>
</evidence>
<sequence>MRFREWLGIKGDTDGIVQYDLLRWFSLVSVLIITFVALGLGFVASRFVVNESIQRDAALTAQFIQSLASTEAGTHHLPQHQTGEMLDPRADLVYSNVTRSRRQVARREFLEHIENIARQPDTLLVTIYAPDNVVIWSSNPALMGTKVDQDDQLNESFATKSRVFATYHDVVPEREEQKFPRPPKGFFIENYIPMLNASGNAVAMIEIYKEPSDLVARTQRGYILMWLATSVGGALIYLALYRIVRRASAILAAQQKQIMQNEAFVAMGEMSAAVAHSLRNPLASIRSSAELVQELAPPHVHRNVSDIIFQVDRMASWVRDLLATSSPAAAAAEPVDPIAAIHETLAAYQPQIRACQVDVELALPETAQPVVSQRVLLLQVLNSLVSNALEAMPKGGKLSIELARAESGRKLVLIVTDTGNGMSDTQRKRLFQPFTTTKQGGLGVGLVMVKRIMERFGGTVGIHSKQDEGTRVELTLQLAS</sequence>
<dbReference type="EMBL" id="CP009975">
    <property type="protein sequence ID" value="AJA17357.1"/>
    <property type="molecule type" value="Genomic_DNA"/>
</dbReference>
<dbReference type="SMART" id="SM00387">
    <property type="entry name" value="HATPase_c"/>
    <property type="match status" value="1"/>
</dbReference>
<keyword evidence="3" id="KW-0597">Phosphoprotein</keyword>
<reference evidence="12 13" key="2">
    <citation type="submission" date="2014-11" db="EMBL/GenBank/DDBJ databases">
        <title>Draft genome sequence of the solvent-tolerant Pseudomonas putida S12 including megaplasmid pTTS12.</title>
        <authorList>
            <person name="Wierckx N."/>
            <person name="Nijkamp J."/>
            <person name="Ballerstedt H."/>
            <person name="Siezen R.J."/>
            <person name="Wels M."/>
            <person name="de Ridder D."/>
            <person name="de Winde J.H."/>
            <person name="Ruijssenaars H.J."/>
        </authorList>
    </citation>
    <scope>NUCLEOTIDE SEQUENCE [LARGE SCALE GENOMIC DNA]</scope>
    <source>
        <strain evidence="12 13">S12</strain>
        <plasmid evidence="12 13">pTTS12</plasmid>
    </source>
</reference>
<dbReference type="PANTHER" id="PTHR43065:SF10">
    <property type="entry name" value="PEROXIDE STRESS-ACTIVATED HISTIDINE KINASE MAK3"/>
    <property type="match status" value="1"/>
</dbReference>
<dbReference type="GO" id="GO:0000155">
    <property type="term" value="F:phosphorelay sensor kinase activity"/>
    <property type="evidence" value="ECO:0007669"/>
    <property type="project" value="InterPro"/>
</dbReference>
<dbReference type="InterPro" id="IPR003661">
    <property type="entry name" value="HisK_dim/P_dom"/>
</dbReference>
<evidence type="ECO:0000256" key="1">
    <source>
        <dbReference type="ARBA" id="ARBA00000085"/>
    </source>
</evidence>
<evidence type="ECO:0000256" key="6">
    <source>
        <dbReference type="ARBA" id="ARBA00022777"/>
    </source>
</evidence>
<keyword evidence="4" id="KW-0808">Transferase</keyword>
<dbReference type="SMART" id="SM00388">
    <property type="entry name" value="HisKA"/>
    <property type="match status" value="1"/>
</dbReference>
<dbReference type="SUPFAM" id="SSF47384">
    <property type="entry name" value="Homodimeric domain of signal transducing histidine kinase"/>
    <property type="match status" value="1"/>
</dbReference>
<dbReference type="EC" id="2.7.13.3" evidence="2"/>
<keyword evidence="8" id="KW-0902">Two-component regulatory system</keyword>
<evidence type="ECO:0000256" key="4">
    <source>
        <dbReference type="ARBA" id="ARBA00022679"/>
    </source>
</evidence>
<evidence type="ECO:0000256" key="8">
    <source>
        <dbReference type="ARBA" id="ARBA00023012"/>
    </source>
</evidence>
<protein>
    <recommendedName>
        <fullName evidence="2">histidine kinase</fullName>
        <ecNumber evidence="2">2.7.13.3</ecNumber>
    </recommendedName>
</protein>
<evidence type="ECO:0000259" key="10">
    <source>
        <dbReference type="PROSITE" id="PS50109"/>
    </source>
</evidence>
<comment type="catalytic activity">
    <reaction evidence="1">
        <text>ATP + protein L-histidine = ADP + protein N-phospho-L-histidine.</text>
        <dbReference type="EC" id="2.7.13.3"/>
    </reaction>
</comment>
<dbReference type="Gene3D" id="3.30.565.10">
    <property type="entry name" value="Histidine kinase-like ATPase, C-terminal domain"/>
    <property type="match status" value="1"/>
</dbReference>
<dbReference type="RefSeq" id="WP_010799675.1">
    <property type="nucleotide sequence ID" value="NZ_ALNR01000055.1"/>
</dbReference>
<dbReference type="GO" id="GO:0005524">
    <property type="term" value="F:ATP binding"/>
    <property type="evidence" value="ECO:0007669"/>
    <property type="project" value="UniProtKB-KW"/>
</dbReference>
<dbReference type="Pfam" id="PF00512">
    <property type="entry name" value="HisKA"/>
    <property type="match status" value="1"/>
</dbReference>
<feature type="transmembrane region" description="Helical" evidence="9">
    <location>
        <begin position="221"/>
        <end position="240"/>
    </location>
</feature>
<dbReference type="InterPro" id="IPR005467">
    <property type="entry name" value="His_kinase_dom"/>
</dbReference>
<evidence type="ECO:0000313" key="12">
    <source>
        <dbReference type="EMBL" id="AJA17357.1"/>
    </source>
</evidence>
<keyword evidence="7" id="KW-0067">ATP-binding</keyword>
<gene>
    <name evidence="11" type="ORF">RPPX_09590</name>
    <name evidence="12" type="ORF">RPPX_28975</name>
</gene>
<dbReference type="InterPro" id="IPR036890">
    <property type="entry name" value="HATPase_C_sf"/>
</dbReference>
<dbReference type="InterPro" id="IPR004358">
    <property type="entry name" value="Sig_transdc_His_kin-like_C"/>
</dbReference>
<dbReference type="EMBL" id="CP009974">
    <property type="protein sequence ID" value="AJA13581.1"/>
    <property type="molecule type" value="Genomic_DNA"/>
</dbReference>
<keyword evidence="12" id="KW-0614">Plasmid</keyword>
<dbReference type="PRINTS" id="PR00344">
    <property type="entry name" value="BCTRLSENSOR"/>
</dbReference>
<dbReference type="InterPro" id="IPR036097">
    <property type="entry name" value="HisK_dim/P_sf"/>
</dbReference>
<dbReference type="Proteomes" id="UP000017753">
    <property type="component" value="Plasmid pTTS12"/>
</dbReference>
<keyword evidence="9" id="KW-0472">Membrane</keyword>
<accession>A0AA34S1M9</accession>
<dbReference type="InterPro" id="IPR003594">
    <property type="entry name" value="HATPase_dom"/>
</dbReference>